<organism evidence="2 3">
    <name type="scientific">Fulvimonas yonginensis</name>
    <dbReference type="NCBI Taxonomy" id="1495200"/>
    <lineage>
        <taxon>Bacteria</taxon>
        <taxon>Pseudomonadati</taxon>
        <taxon>Pseudomonadota</taxon>
        <taxon>Gammaproteobacteria</taxon>
        <taxon>Lysobacterales</taxon>
        <taxon>Rhodanobacteraceae</taxon>
        <taxon>Fulvimonas</taxon>
    </lineage>
</organism>
<protein>
    <submittedName>
        <fullName evidence="2">GNAT family N-acetyltransferase</fullName>
    </submittedName>
</protein>
<feature type="domain" description="N-acetyltransferase" evidence="1">
    <location>
        <begin position="36"/>
        <end position="191"/>
    </location>
</feature>
<dbReference type="Gene3D" id="3.40.630.30">
    <property type="match status" value="1"/>
</dbReference>
<dbReference type="CDD" id="cd04301">
    <property type="entry name" value="NAT_SF"/>
    <property type="match status" value="1"/>
</dbReference>
<proteinExistence type="predicted"/>
<sequence>MPASPSETIPATNGNAPFKSLEGSHWIDHLRDGTPVLIRPLQPNDRAREETFLRMLSPDSRRFRFLCTFKDASPRLVDQLMDVDYDRRMAFVALAHEEGQLREVGVSRYSATNDNLRCECAVTVAENWRHRGLAVLLMRHLIDTAREHGFQQMFSIDAGDNEPMRDLATFLGFRRSLDPDDPSQVLYTLDL</sequence>
<evidence type="ECO:0000313" key="3">
    <source>
        <dbReference type="Proteomes" id="UP001381174"/>
    </source>
</evidence>
<keyword evidence="3" id="KW-1185">Reference proteome</keyword>
<name>A0ABU8JCW3_9GAMM</name>
<reference evidence="2 3" key="1">
    <citation type="journal article" date="2014" name="Int. J. Syst. Evol. Microbiol.">
        <title>Fulvimonas yonginensis sp. nov., isolated from greenhouse soil, and emended description of the genus Fulvimonas.</title>
        <authorList>
            <person name="Ahn J.H."/>
            <person name="Kim S.J."/>
            <person name="Weon H.Y."/>
            <person name="Hong S.B."/>
            <person name="Seok S.J."/>
            <person name="Kwon S.W."/>
        </authorList>
    </citation>
    <scope>NUCLEOTIDE SEQUENCE [LARGE SCALE GENOMIC DNA]</scope>
    <source>
        <strain evidence="2 3">KACC 16952</strain>
    </source>
</reference>
<gene>
    <name evidence="2" type="ORF">WAT24_11665</name>
</gene>
<dbReference type="SUPFAM" id="SSF55729">
    <property type="entry name" value="Acyl-CoA N-acyltransferases (Nat)"/>
    <property type="match status" value="1"/>
</dbReference>
<evidence type="ECO:0000313" key="2">
    <source>
        <dbReference type="EMBL" id="MEI7037416.1"/>
    </source>
</evidence>
<dbReference type="InterPro" id="IPR000182">
    <property type="entry name" value="GNAT_dom"/>
</dbReference>
<accession>A0ABU8JCW3</accession>
<evidence type="ECO:0000259" key="1">
    <source>
        <dbReference type="PROSITE" id="PS51186"/>
    </source>
</evidence>
<dbReference type="RefSeq" id="WP_336808047.1">
    <property type="nucleotide sequence ID" value="NZ_JBBBNY010000008.1"/>
</dbReference>
<dbReference type="Pfam" id="PF00583">
    <property type="entry name" value="Acetyltransf_1"/>
    <property type="match status" value="1"/>
</dbReference>
<dbReference type="Proteomes" id="UP001381174">
    <property type="component" value="Unassembled WGS sequence"/>
</dbReference>
<dbReference type="PROSITE" id="PS51186">
    <property type="entry name" value="GNAT"/>
    <property type="match status" value="1"/>
</dbReference>
<dbReference type="InterPro" id="IPR016181">
    <property type="entry name" value="Acyl_CoA_acyltransferase"/>
</dbReference>
<comment type="caution">
    <text evidence="2">The sequence shown here is derived from an EMBL/GenBank/DDBJ whole genome shotgun (WGS) entry which is preliminary data.</text>
</comment>
<dbReference type="EMBL" id="JBBBNY010000008">
    <property type="protein sequence ID" value="MEI7037416.1"/>
    <property type="molecule type" value="Genomic_DNA"/>
</dbReference>